<dbReference type="PRINTS" id="PR00039">
    <property type="entry name" value="HTHLYSR"/>
</dbReference>
<feature type="domain" description="HTH lysR-type" evidence="5">
    <location>
        <begin position="1"/>
        <end position="57"/>
    </location>
</feature>
<dbReference type="Pfam" id="PF00126">
    <property type="entry name" value="HTH_1"/>
    <property type="match status" value="1"/>
</dbReference>
<organism evidence="6 7">
    <name type="scientific">Cupriavidus oxalaticus</name>
    <dbReference type="NCBI Taxonomy" id="96344"/>
    <lineage>
        <taxon>Bacteria</taxon>
        <taxon>Pseudomonadati</taxon>
        <taxon>Pseudomonadota</taxon>
        <taxon>Betaproteobacteria</taxon>
        <taxon>Burkholderiales</taxon>
        <taxon>Burkholderiaceae</taxon>
        <taxon>Cupriavidus</taxon>
    </lineage>
</organism>
<proteinExistence type="inferred from homology"/>
<dbReference type="GO" id="GO:0003700">
    <property type="term" value="F:DNA-binding transcription factor activity"/>
    <property type="evidence" value="ECO:0007669"/>
    <property type="project" value="InterPro"/>
</dbReference>
<evidence type="ECO:0000313" key="7">
    <source>
        <dbReference type="Proteomes" id="UP000295294"/>
    </source>
</evidence>
<protein>
    <submittedName>
        <fullName evidence="6">LysR family transcriptional regulator</fullName>
    </submittedName>
</protein>
<evidence type="ECO:0000256" key="1">
    <source>
        <dbReference type="ARBA" id="ARBA00009437"/>
    </source>
</evidence>
<dbReference type="Gene3D" id="3.40.190.10">
    <property type="entry name" value="Periplasmic binding protein-like II"/>
    <property type="match status" value="2"/>
</dbReference>
<dbReference type="InterPro" id="IPR000847">
    <property type="entry name" value="LysR_HTH_N"/>
</dbReference>
<dbReference type="FunFam" id="1.10.10.10:FF:000001">
    <property type="entry name" value="LysR family transcriptional regulator"/>
    <property type="match status" value="1"/>
</dbReference>
<dbReference type="Pfam" id="PF03466">
    <property type="entry name" value="LysR_substrate"/>
    <property type="match status" value="1"/>
</dbReference>
<dbReference type="GO" id="GO:0000976">
    <property type="term" value="F:transcription cis-regulatory region binding"/>
    <property type="evidence" value="ECO:0007669"/>
    <property type="project" value="TreeGrafter"/>
</dbReference>
<evidence type="ECO:0000256" key="4">
    <source>
        <dbReference type="ARBA" id="ARBA00023163"/>
    </source>
</evidence>
<dbReference type="SUPFAM" id="SSF53850">
    <property type="entry name" value="Periplasmic binding protein-like II"/>
    <property type="match status" value="1"/>
</dbReference>
<dbReference type="SUPFAM" id="SSF46785">
    <property type="entry name" value="Winged helix' DNA-binding domain"/>
    <property type="match status" value="1"/>
</dbReference>
<dbReference type="InterPro" id="IPR036390">
    <property type="entry name" value="WH_DNA-bd_sf"/>
</dbReference>
<dbReference type="PANTHER" id="PTHR30126:SF39">
    <property type="entry name" value="HTH-TYPE TRANSCRIPTIONAL REGULATOR CYSL"/>
    <property type="match status" value="1"/>
</dbReference>
<evidence type="ECO:0000256" key="3">
    <source>
        <dbReference type="ARBA" id="ARBA00023125"/>
    </source>
</evidence>
<name>A0A4P7LJI8_9BURK</name>
<keyword evidence="2" id="KW-0805">Transcription regulation</keyword>
<dbReference type="AlphaFoldDB" id="A0A4P7LJI8"/>
<dbReference type="KEGG" id="cox:E0W60_35405"/>
<dbReference type="CDD" id="cd05466">
    <property type="entry name" value="PBP2_LTTR_substrate"/>
    <property type="match status" value="1"/>
</dbReference>
<keyword evidence="6" id="KW-0614">Plasmid</keyword>
<sequence length="303" mass="32965">MIDELKAFVAVVDKTSVTAAADALSLTQSAVSRRIQQLESNLGVALFDRSSKPVTPTAVGRRIYQFAIQLLRDADRLISITAEEEEPSGTFRLGLTQVVADVALFEAVKQMKADFPRLDLRCLTEWSSGLQRELDAGRLDAATLMLVSGSEPPPSVQRRFIATIEVLVVQSKRRPLVAKIASVDELAEKEWILNPLGCGYRAALQRAVEGAGKQVRLGVDTQGTETQLRLVAAGFGLGLAPRSLLKQSAHMKDLAIVQVPDFSLSLDVWLIHAIEVGNLKRAMSALGDVLSQTFGLYQSVKRS</sequence>
<evidence type="ECO:0000259" key="5">
    <source>
        <dbReference type="PROSITE" id="PS50931"/>
    </source>
</evidence>
<dbReference type="InterPro" id="IPR005119">
    <property type="entry name" value="LysR_subst-bd"/>
</dbReference>
<keyword evidence="3" id="KW-0238">DNA-binding</keyword>
<dbReference type="PROSITE" id="PS50931">
    <property type="entry name" value="HTH_LYSR"/>
    <property type="match status" value="1"/>
</dbReference>
<gene>
    <name evidence="6" type="ORF">E0W60_35405</name>
</gene>
<dbReference type="EMBL" id="CP038639">
    <property type="protein sequence ID" value="QBY56306.1"/>
    <property type="molecule type" value="Genomic_DNA"/>
</dbReference>
<dbReference type="OrthoDB" id="9815174at2"/>
<keyword evidence="4" id="KW-0804">Transcription</keyword>
<dbReference type="PANTHER" id="PTHR30126">
    <property type="entry name" value="HTH-TYPE TRANSCRIPTIONAL REGULATOR"/>
    <property type="match status" value="1"/>
</dbReference>
<dbReference type="Gene3D" id="1.10.10.10">
    <property type="entry name" value="Winged helix-like DNA-binding domain superfamily/Winged helix DNA-binding domain"/>
    <property type="match status" value="1"/>
</dbReference>
<evidence type="ECO:0000256" key="2">
    <source>
        <dbReference type="ARBA" id="ARBA00023015"/>
    </source>
</evidence>
<reference evidence="6 7" key="1">
    <citation type="submission" date="2019-03" db="EMBL/GenBank/DDBJ databases">
        <title>Efficiently degradation of phenoxyalkanoic acid herbicides by Cupriavidus oxalaticus strain X32.</title>
        <authorList>
            <person name="Sheng X."/>
        </authorList>
    </citation>
    <scope>NUCLEOTIDE SEQUENCE [LARGE SCALE GENOMIC DNA]</scope>
    <source>
        <strain evidence="6 7">X32</strain>
        <plasmid evidence="6 7">unnamed4</plasmid>
    </source>
</reference>
<dbReference type="RefSeq" id="WP_135707468.1">
    <property type="nucleotide sequence ID" value="NZ_CP038639.1"/>
</dbReference>
<dbReference type="Proteomes" id="UP000295294">
    <property type="component" value="Plasmid unnamed4"/>
</dbReference>
<comment type="similarity">
    <text evidence="1">Belongs to the LysR transcriptional regulatory family.</text>
</comment>
<dbReference type="InterPro" id="IPR036388">
    <property type="entry name" value="WH-like_DNA-bd_sf"/>
</dbReference>
<geneLocation type="plasmid" evidence="6">
    <name>unnamed4</name>
</geneLocation>
<accession>A0A4P7LJI8</accession>
<evidence type="ECO:0000313" key="6">
    <source>
        <dbReference type="EMBL" id="QBY56306.1"/>
    </source>
</evidence>